<keyword evidence="1" id="KW-0547">Nucleotide-binding</keyword>
<keyword evidence="2" id="KW-0342">GTP-binding</keyword>
<dbReference type="InterPro" id="IPR009001">
    <property type="entry name" value="Transl_elong_EF1A/Init_IF2_C"/>
</dbReference>
<sequence>MAISSSLLAKAESDSFLRGIDSTTSSFEADISKGGPTCGHAHACFHSWCEYKGPTLLEALDMINKPKRPLDKPPYLPLQNVYEIDGIGTVLVGRVEVGAPKSNPKIDLIKETTNFTAQVIIMDYPGQIRNGYTPVLAATSSTIHIPNPPHPSSYPYLLLPYPLNPLLSLPPPPSLPPNPILSIPLSLIPPFISYKFLFPFFPKLMHSHL</sequence>
<dbReference type="Gene3D" id="3.40.50.300">
    <property type="entry name" value="P-loop containing nucleotide triphosphate hydrolases"/>
    <property type="match status" value="1"/>
</dbReference>
<evidence type="ECO:0000313" key="3">
    <source>
        <dbReference type="EMBL" id="RVX06226.1"/>
    </source>
</evidence>
<proteinExistence type="predicted"/>
<dbReference type="Proteomes" id="UP000288805">
    <property type="component" value="Unassembled WGS sequence"/>
</dbReference>
<dbReference type="GO" id="GO:0003746">
    <property type="term" value="F:translation elongation factor activity"/>
    <property type="evidence" value="ECO:0007669"/>
    <property type="project" value="UniProtKB-KW"/>
</dbReference>
<accession>A0A438JBB8</accession>
<keyword evidence="3" id="KW-0251">Elongation factor</keyword>
<name>A0A438JBB8_VITVI</name>
<dbReference type="PANTHER" id="PTHR44830:SF1">
    <property type="entry name" value="TR-TYPE G DOMAIN-CONTAINING PROTEIN"/>
    <property type="match status" value="1"/>
</dbReference>
<evidence type="ECO:0000313" key="4">
    <source>
        <dbReference type="Proteomes" id="UP000288805"/>
    </source>
</evidence>
<dbReference type="InterPro" id="IPR009000">
    <property type="entry name" value="Transl_B-barrel_sf"/>
</dbReference>
<dbReference type="Gene3D" id="2.40.30.10">
    <property type="entry name" value="Translation factors"/>
    <property type="match status" value="1"/>
</dbReference>
<dbReference type="EMBL" id="QGNW01000052">
    <property type="protein sequence ID" value="RVX06226.1"/>
    <property type="molecule type" value="Genomic_DNA"/>
</dbReference>
<dbReference type="SUPFAM" id="SSF50447">
    <property type="entry name" value="Translation proteins"/>
    <property type="match status" value="1"/>
</dbReference>
<dbReference type="PANTHER" id="PTHR44830">
    <property type="entry name" value="ELONGATION FACTOR 1 ALPHA"/>
    <property type="match status" value="1"/>
</dbReference>
<organism evidence="3 4">
    <name type="scientific">Vitis vinifera</name>
    <name type="common">Grape</name>
    <dbReference type="NCBI Taxonomy" id="29760"/>
    <lineage>
        <taxon>Eukaryota</taxon>
        <taxon>Viridiplantae</taxon>
        <taxon>Streptophyta</taxon>
        <taxon>Embryophyta</taxon>
        <taxon>Tracheophyta</taxon>
        <taxon>Spermatophyta</taxon>
        <taxon>Magnoliopsida</taxon>
        <taxon>eudicotyledons</taxon>
        <taxon>Gunneridae</taxon>
        <taxon>Pentapetalae</taxon>
        <taxon>rosids</taxon>
        <taxon>Vitales</taxon>
        <taxon>Vitaceae</taxon>
        <taxon>Viteae</taxon>
        <taxon>Vitis</taxon>
    </lineage>
</organism>
<dbReference type="AlphaFoldDB" id="A0A438JBB8"/>
<evidence type="ECO:0000256" key="2">
    <source>
        <dbReference type="ARBA" id="ARBA00023134"/>
    </source>
</evidence>
<comment type="caution">
    <text evidence="3">The sequence shown here is derived from an EMBL/GenBank/DDBJ whole genome shotgun (WGS) entry which is preliminary data.</text>
</comment>
<dbReference type="GO" id="GO:0005525">
    <property type="term" value="F:GTP binding"/>
    <property type="evidence" value="ECO:0007669"/>
    <property type="project" value="UniProtKB-KW"/>
</dbReference>
<protein>
    <submittedName>
        <fullName evidence="3">Elongation factor 1-alpha</fullName>
    </submittedName>
</protein>
<dbReference type="SUPFAM" id="SSF50465">
    <property type="entry name" value="EF-Tu/eEF-1alpha/eIF2-gamma C-terminal domain"/>
    <property type="match status" value="1"/>
</dbReference>
<keyword evidence="3" id="KW-0648">Protein biosynthesis</keyword>
<gene>
    <name evidence="3" type="primary">EF1A1_0</name>
    <name evidence="3" type="ORF">CK203_027484</name>
</gene>
<evidence type="ECO:0000256" key="1">
    <source>
        <dbReference type="ARBA" id="ARBA00022741"/>
    </source>
</evidence>
<reference evidence="3 4" key="1">
    <citation type="journal article" date="2018" name="PLoS Genet.">
        <title>Population sequencing reveals clonal diversity and ancestral inbreeding in the grapevine cultivar Chardonnay.</title>
        <authorList>
            <person name="Roach M.J."/>
            <person name="Johnson D.L."/>
            <person name="Bohlmann J."/>
            <person name="van Vuuren H.J."/>
            <person name="Jones S.J."/>
            <person name="Pretorius I.S."/>
            <person name="Schmidt S.A."/>
            <person name="Borneman A.R."/>
        </authorList>
    </citation>
    <scope>NUCLEOTIDE SEQUENCE [LARGE SCALE GENOMIC DNA]</scope>
    <source>
        <strain evidence="4">cv. Chardonnay</strain>
        <tissue evidence="3">Leaf</tissue>
    </source>
</reference>
<dbReference type="InterPro" id="IPR027417">
    <property type="entry name" value="P-loop_NTPase"/>
</dbReference>